<sequence>MEVFENPAIFYLSIDEPIIPNILEDLKKGGFNENVQCIELSEDELERAQTEICNDLTTPFILFCAEGKVNWKRIGKIAGISFGVGLASVVAAPLVLTAAGFTSGGVASGSAAAAAQSAFYGGATGGIFSILQSAGAVGIGIFGNTAIGLAGASAGAGLAAAAGAGANETALVRKPAVIGILSRWARNNNNVKNEDKKKIKTFTDKKLGIKEDPNYVPWSIMAKDLFQTAIGSLEALKPTVLVYFKDSYIKLE</sequence>
<dbReference type="RefSeq" id="XP_066928862.1">
    <property type="nucleotide sequence ID" value="XM_067072761.1"/>
</dbReference>
<keyword evidence="3" id="KW-0812">Transmembrane</keyword>
<dbReference type="Gene3D" id="6.10.110.10">
    <property type="match status" value="1"/>
</dbReference>
<dbReference type="Proteomes" id="UP000594262">
    <property type="component" value="Unplaced"/>
</dbReference>
<accession>A0A7M5WWJ0</accession>
<dbReference type="GeneID" id="136816438"/>
<dbReference type="Pfam" id="PF06140">
    <property type="entry name" value="Ifi-6-16"/>
    <property type="match status" value="1"/>
</dbReference>
<name>A0A7M5WWJ0_9CNID</name>
<evidence type="ECO:0000256" key="1">
    <source>
        <dbReference type="ARBA" id="ARBA00004141"/>
    </source>
</evidence>
<evidence type="ECO:0000313" key="7">
    <source>
        <dbReference type="Proteomes" id="UP000594262"/>
    </source>
</evidence>
<evidence type="ECO:0000313" key="6">
    <source>
        <dbReference type="EnsemblMetazoa" id="CLYHEMP014209.1"/>
    </source>
</evidence>
<evidence type="ECO:0000256" key="2">
    <source>
        <dbReference type="ARBA" id="ARBA00007262"/>
    </source>
</evidence>
<comment type="subcellular location">
    <subcellularLocation>
        <location evidence="1">Membrane</location>
        <topology evidence="1">Multi-pass membrane protein</topology>
    </subcellularLocation>
</comment>
<dbReference type="PANTHER" id="PTHR16932">
    <property type="entry name" value="INTERFERON ALPHA-INDUCIBLE PROTEIN 27"/>
    <property type="match status" value="1"/>
</dbReference>
<comment type="similarity">
    <text evidence="2">Belongs to the IFI6/IFI27 family.</text>
</comment>
<dbReference type="EnsemblMetazoa" id="CLYHEMT014209.1">
    <property type="protein sequence ID" value="CLYHEMP014209.1"/>
    <property type="gene ID" value="CLYHEMG014209"/>
</dbReference>
<evidence type="ECO:0000256" key="5">
    <source>
        <dbReference type="ARBA" id="ARBA00023136"/>
    </source>
</evidence>
<evidence type="ECO:0000256" key="4">
    <source>
        <dbReference type="ARBA" id="ARBA00022989"/>
    </source>
</evidence>
<keyword evidence="7" id="KW-1185">Reference proteome</keyword>
<protein>
    <submittedName>
        <fullName evidence="6">Uncharacterized protein</fullName>
    </submittedName>
</protein>
<evidence type="ECO:0000256" key="3">
    <source>
        <dbReference type="ARBA" id="ARBA00022692"/>
    </source>
</evidence>
<dbReference type="InterPro" id="IPR038213">
    <property type="entry name" value="IFI6/IFI27-like_sf"/>
</dbReference>
<keyword evidence="5" id="KW-0472">Membrane</keyword>
<keyword evidence="4" id="KW-1133">Transmembrane helix</keyword>
<dbReference type="AlphaFoldDB" id="A0A7M5WWJ0"/>
<reference evidence="6" key="1">
    <citation type="submission" date="2021-01" db="UniProtKB">
        <authorList>
            <consortium name="EnsemblMetazoa"/>
        </authorList>
    </citation>
    <scope>IDENTIFICATION</scope>
</reference>
<dbReference type="GO" id="GO:0016020">
    <property type="term" value="C:membrane"/>
    <property type="evidence" value="ECO:0007669"/>
    <property type="project" value="UniProtKB-SubCell"/>
</dbReference>
<dbReference type="PANTHER" id="PTHR16932:SF18">
    <property type="entry name" value="INTERFERON, ALPHA-INDUCIBLE PROTEIN 27-LIKE 2"/>
    <property type="match status" value="1"/>
</dbReference>
<dbReference type="InterPro" id="IPR009311">
    <property type="entry name" value="IFI6/IFI27-like"/>
</dbReference>
<proteinExistence type="inferred from homology"/>
<organism evidence="6 7">
    <name type="scientific">Clytia hemisphaerica</name>
    <dbReference type="NCBI Taxonomy" id="252671"/>
    <lineage>
        <taxon>Eukaryota</taxon>
        <taxon>Metazoa</taxon>
        <taxon>Cnidaria</taxon>
        <taxon>Hydrozoa</taxon>
        <taxon>Hydroidolina</taxon>
        <taxon>Leptothecata</taxon>
        <taxon>Obeliida</taxon>
        <taxon>Clytiidae</taxon>
        <taxon>Clytia</taxon>
    </lineage>
</organism>